<proteinExistence type="predicted"/>
<name>A0AAV1PVW0_SCOSC</name>
<organism evidence="1 2">
    <name type="scientific">Scomber scombrus</name>
    <name type="common">Atlantic mackerel</name>
    <name type="synonym">Scomber vernalis</name>
    <dbReference type="NCBI Taxonomy" id="13677"/>
    <lineage>
        <taxon>Eukaryota</taxon>
        <taxon>Metazoa</taxon>
        <taxon>Chordata</taxon>
        <taxon>Craniata</taxon>
        <taxon>Vertebrata</taxon>
        <taxon>Euteleostomi</taxon>
        <taxon>Actinopterygii</taxon>
        <taxon>Neopterygii</taxon>
        <taxon>Teleostei</taxon>
        <taxon>Neoteleostei</taxon>
        <taxon>Acanthomorphata</taxon>
        <taxon>Pelagiaria</taxon>
        <taxon>Scombriformes</taxon>
        <taxon>Scombridae</taxon>
        <taxon>Scomber</taxon>
    </lineage>
</organism>
<dbReference type="EMBL" id="CAWUFR010000321">
    <property type="protein sequence ID" value="CAK6975866.1"/>
    <property type="molecule type" value="Genomic_DNA"/>
</dbReference>
<sequence>MAGGLVEKAPRSSSAPSIWPKISQLAPSGQRVVLVMFWTEGVHYLFHWWSIRVLPNAFHPECTQAHRLSSLTTGRRSEDELTDAMKKLYKHQNGKDRA</sequence>
<dbReference type="Proteomes" id="UP001314229">
    <property type="component" value="Unassembled WGS sequence"/>
</dbReference>
<keyword evidence="2" id="KW-1185">Reference proteome</keyword>
<accession>A0AAV1PVW0</accession>
<protein>
    <submittedName>
        <fullName evidence="1">Uncharacterized protein</fullName>
    </submittedName>
</protein>
<comment type="caution">
    <text evidence="1">The sequence shown here is derived from an EMBL/GenBank/DDBJ whole genome shotgun (WGS) entry which is preliminary data.</text>
</comment>
<evidence type="ECO:0000313" key="1">
    <source>
        <dbReference type="EMBL" id="CAK6975866.1"/>
    </source>
</evidence>
<reference evidence="1 2" key="1">
    <citation type="submission" date="2024-01" db="EMBL/GenBank/DDBJ databases">
        <authorList>
            <person name="Alioto T."/>
            <person name="Alioto T."/>
            <person name="Gomez Garrido J."/>
        </authorList>
    </citation>
    <scope>NUCLEOTIDE SEQUENCE [LARGE SCALE GENOMIC DNA]</scope>
</reference>
<evidence type="ECO:0000313" key="2">
    <source>
        <dbReference type="Proteomes" id="UP001314229"/>
    </source>
</evidence>
<gene>
    <name evidence="1" type="ORF">FSCOSCO3_A036188</name>
</gene>
<dbReference type="AlphaFoldDB" id="A0AAV1PVW0"/>